<accession>A0A1W2CSY3</accession>
<dbReference type="AlphaFoldDB" id="A0A1W2CSY3"/>
<name>A0A1W2CSY3_KIBAR</name>
<proteinExistence type="predicted"/>
<dbReference type="Proteomes" id="UP000192674">
    <property type="component" value="Unassembled WGS sequence"/>
</dbReference>
<feature type="transmembrane region" description="Helical" evidence="1">
    <location>
        <begin position="12"/>
        <end position="31"/>
    </location>
</feature>
<protein>
    <submittedName>
        <fullName evidence="2">Uncharacterized protein</fullName>
    </submittedName>
</protein>
<keyword evidence="1" id="KW-1133">Transmembrane helix</keyword>
<organism evidence="2 3">
    <name type="scientific">Kibdelosporangium aridum</name>
    <dbReference type="NCBI Taxonomy" id="2030"/>
    <lineage>
        <taxon>Bacteria</taxon>
        <taxon>Bacillati</taxon>
        <taxon>Actinomycetota</taxon>
        <taxon>Actinomycetes</taxon>
        <taxon>Pseudonocardiales</taxon>
        <taxon>Pseudonocardiaceae</taxon>
        <taxon>Kibdelosporangium</taxon>
    </lineage>
</organism>
<reference evidence="2 3" key="1">
    <citation type="submission" date="2017-04" db="EMBL/GenBank/DDBJ databases">
        <authorList>
            <person name="Afonso C.L."/>
            <person name="Miller P.J."/>
            <person name="Scott M.A."/>
            <person name="Spackman E."/>
            <person name="Goraichik I."/>
            <person name="Dimitrov K.M."/>
            <person name="Suarez D.L."/>
            <person name="Swayne D.E."/>
        </authorList>
    </citation>
    <scope>NUCLEOTIDE SEQUENCE [LARGE SCALE GENOMIC DNA]</scope>
    <source>
        <strain evidence="2 3">DSM 43828</strain>
    </source>
</reference>
<feature type="transmembrane region" description="Helical" evidence="1">
    <location>
        <begin position="37"/>
        <end position="58"/>
    </location>
</feature>
<keyword evidence="1" id="KW-0812">Transmembrane</keyword>
<evidence type="ECO:0000256" key="1">
    <source>
        <dbReference type="SAM" id="Phobius"/>
    </source>
</evidence>
<keyword evidence="3" id="KW-1185">Reference proteome</keyword>
<dbReference type="EMBL" id="FWXV01000002">
    <property type="protein sequence ID" value="SMC88349.1"/>
    <property type="molecule type" value="Genomic_DNA"/>
</dbReference>
<keyword evidence="1" id="KW-0472">Membrane</keyword>
<evidence type="ECO:0000313" key="2">
    <source>
        <dbReference type="EMBL" id="SMC88349.1"/>
    </source>
</evidence>
<sequence>MWSKRIRSTHRWLSMTFLLTVVITAIAVATQDQPADWVLYLPLFPLAFLAFSGVYLFVLPYKTKRRGTVSAE</sequence>
<gene>
    <name evidence="2" type="ORF">SAMN05661093_02453</name>
</gene>
<evidence type="ECO:0000313" key="3">
    <source>
        <dbReference type="Proteomes" id="UP000192674"/>
    </source>
</evidence>